<comment type="catalytic activity">
    <reaction evidence="6">
        <text>ATP + H2O = ADP + phosphate + H(+)</text>
        <dbReference type="Rhea" id="RHEA:13065"/>
        <dbReference type="ChEBI" id="CHEBI:15377"/>
        <dbReference type="ChEBI" id="CHEBI:15378"/>
        <dbReference type="ChEBI" id="CHEBI:30616"/>
        <dbReference type="ChEBI" id="CHEBI:43474"/>
        <dbReference type="ChEBI" id="CHEBI:456216"/>
        <dbReference type="EC" id="3.6.4.13"/>
    </reaction>
</comment>
<keyword evidence="9" id="KW-1185">Reference proteome</keyword>
<protein>
    <recommendedName>
        <fullName evidence="6">ATP-dependent RNA helicase</fullName>
        <ecNumber evidence="6">3.6.4.13</ecNumber>
    </recommendedName>
</protein>
<dbReference type="GO" id="GO:0005524">
    <property type="term" value="F:ATP binding"/>
    <property type="evidence" value="ECO:0007669"/>
    <property type="project" value="UniProtKB-UniRule"/>
</dbReference>
<evidence type="ECO:0000256" key="4">
    <source>
        <dbReference type="ARBA" id="ARBA00022840"/>
    </source>
</evidence>
<dbReference type="Pfam" id="PF00270">
    <property type="entry name" value="DEAD"/>
    <property type="match status" value="1"/>
</dbReference>
<feature type="domain" description="DEAD-box RNA helicase Q" evidence="7">
    <location>
        <begin position="26"/>
        <end position="55"/>
    </location>
</feature>
<feature type="short sequence motif" description="Q motif" evidence="5">
    <location>
        <begin position="26"/>
        <end position="55"/>
    </location>
</feature>
<dbReference type="SUPFAM" id="SSF52540">
    <property type="entry name" value="P-loop containing nucleoside triphosphate hydrolases"/>
    <property type="match status" value="1"/>
</dbReference>
<dbReference type="EC" id="3.6.4.13" evidence="6"/>
<evidence type="ECO:0000256" key="3">
    <source>
        <dbReference type="ARBA" id="ARBA00022806"/>
    </source>
</evidence>
<accession>A0A7J7G9G3</accession>
<comment type="caution">
    <text evidence="8">The sequence shown here is derived from an EMBL/GenBank/DDBJ whole genome shotgun (WGS) entry which is preliminary data.</text>
</comment>
<dbReference type="PANTHER" id="PTHR24031">
    <property type="entry name" value="RNA HELICASE"/>
    <property type="match status" value="1"/>
</dbReference>
<evidence type="ECO:0000256" key="2">
    <source>
        <dbReference type="ARBA" id="ARBA00022801"/>
    </source>
</evidence>
<evidence type="ECO:0000313" key="8">
    <source>
        <dbReference type="EMBL" id="KAF5937410.1"/>
    </source>
</evidence>
<keyword evidence="3 6" id="KW-0347">Helicase</keyword>
<keyword evidence="6" id="KW-0694">RNA-binding</keyword>
<evidence type="ECO:0000313" key="9">
    <source>
        <dbReference type="Proteomes" id="UP000593564"/>
    </source>
</evidence>
<dbReference type="AlphaFoldDB" id="A0A7J7G9G3"/>
<evidence type="ECO:0000256" key="1">
    <source>
        <dbReference type="ARBA" id="ARBA00022741"/>
    </source>
</evidence>
<evidence type="ECO:0000256" key="6">
    <source>
        <dbReference type="RuleBase" id="RU365068"/>
    </source>
</evidence>
<evidence type="ECO:0000256" key="5">
    <source>
        <dbReference type="PROSITE-ProRule" id="PRU00552"/>
    </source>
</evidence>
<keyword evidence="4 6" id="KW-0067">ATP-binding</keyword>
<keyword evidence="2 6" id="KW-0378">Hydrolase</keyword>
<name>A0A7J7G9G3_CAMSI</name>
<dbReference type="InterPro" id="IPR027417">
    <property type="entry name" value="P-loop_NTPase"/>
</dbReference>
<dbReference type="Gene3D" id="3.40.50.300">
    <property type="entry name" value="P-loop containing nucleotide triphosphate hydrolases"/>
    <property type="match status" value="1"/>
</dbReference>
<reference evidence="9" key="1">
    <citation type="journal article" date="2020" name="Nat. Commun.">
        <title>Genome assembly of wild tea tree DASZ reveals pedigree and selection history of tea varieties.</title>
        <authorList>
            <person name="Zhang W."/>
            <person name="Zhang Y."/>
            <person name="Qiu H."/>
            <person name="Guo Y."/>
            <person name="Wan H."/>
            <person name="Zhang X."/>
            <person name="Scossa F."/>
            <person name="Alseekh S."/>
            <person name="Zhang Q."/>
            <person name="Wang P."/>
            <person name="Xu L."/>
            <person name="Schmidt M.H."/>
            <person name="Jia X."/>
            <person name="Li D."/>
            <person name="Zhu A."/>
            <person name="Guo F."/>
            <person name="Chen W."/>
            <person name="Ni D."/>
            <person name="Usadel B."/>
            <person name="Fernie A.R."/>
            <person name="Wen W."/>
        </authorList>
    </citation>
    <scope>NUCLEOTIDE SEQUENCE [LARGE SCALE GENOMIC DNA]</scope>
    <source>
        <strain evidence="9">cv. G240</strain>
    </source>
</reference>
<evidence type="ECO:0000259" key="7">
    <source>
        <dbReference type="PROSITE" id="PS51195"/>
    </source>
</evidence>
<comment type="domain">
    <text evidence="6">The Q motif is unique to and characteristic of the DEAD box family of RNA helicases and controls ATP binding and hydrolysis.</text>
</comment>
<dbReference type="Proteomes" id="UP000593564">
    <property type="component" value="Unassembled WGS sequence"/>
</dbReference>
<keyword evidence="1 6" id="KW-0547">Nucleotide-binding</keyword>
<gene>
    <name evidence="8" type="ORF">HYC85_024916</name>
</gene>
<reference evidence="8 9" key="2">
    <citation type="submission" date="2020-07" db="EMBL/GenBank/DDBJ databases">
        <title>Genome assembly of wild tea tree DASZ reveals pedigree and selection history of tea varieties.</title>
        <authorList>
            <person name="Zhang W."/>
        </authorList>
    </citation>
    <scope>NUCLEOTIDE SEQUENCE [LARGE SCALE GENOMIC DNA]</scope>
    <source>
        <strain evidence="9">cv. G240</strain>
        <tissue evidence="8">Leaf</tissue>
    </source>
</reference>
<dbReference type="GO" id="GO:0016787">
    <property type="term" value="F:hydrolase activity"/>
    <property type="evidence" value="ECO:0007669"/>
    <property type="project" value="UniProtKB-KW"/>
</dbReference>
<dbReference type="PROSITE" id="PS51195">
    <property type="entry name" value="Q_MOTIF"/>
    <property type="match status" value="1"/>
</dbReference>
<comment type="similarity">
    <text evidence="6">Belongs to the DEAD box helicase family.</text>
</comment>
<dbReference type="GO" id="GO:0003724">
    <property type="term" value="F:RNA helicase activity"/>
    <property type="evidence" value="ECO:0007669"/>
    <property type="project" value="UniProtKB-EC"/>
</dbReference>
<dbReference type="InterPro" id="IPR014014">
    <property type="entry name" value="RNA_helicase_DEAD_Q_motif"/>
</dbReference>
<organism evidence="8 9">
    <name type="scientific">Camellia sinensis</name>
    <name type="common">Tea plant</name>
    <name type="synonym">Thea sinensis</name>
    <dbReference type="NCBI Taxonomy" id="4442"/>
    <lineage>
        <taxon>Eukaryota</taxon>
        <taxon>Viridiplantae</taxon>
        <taxon>Streptophyta</taxon>
        <taxon>Embryophyta</taxon>
        <taxon>Tracheophyta</taxon>
        <taxon>Spermatophyta</taxon>
        <taxon>Magnoliopsida</taxon>
        <taxon>eudicotyledons</taxon>
        <taxon>Gunneridae</taxon>
        <taxon>Pentapetalae</taxon>
        <taxon>asterids</taxon>
        <taxon>Ericales</taxon>
        <taxon>Theaceae</taxon>
        <taxon>Camellia</taxon>
    </lineage>
</organism>
<dbReference type="InterPro" id="IPR011545">
    <property type="entry name" value="DEAD/DEAH_box_helicase_dom"/>
</dbReference>
<dbReference type="GO" id="GO:0003723">
    <property type="term" value="F:RNA binding"/>
    <property type="evidence" value="ECO:0007669"/>
    <property type="project" value="UniProtKB-UniRule"/>
</dbReference>
<comment type="function">
    <text evidence="6">RNA helicase.</text>
</comment>
<sequence>MVRVLFKWEEEKLSCMQVDLFGGQADLFEELNLSADLLKGLYVEMKFERPSKIQTISLPMILNPPYKHLIAQAHNGSGKTTCFVLGMLSRVDPKLTAPQALCICPTRELVIQMVAGRIGGLNLTGRKMKTWLGSGTLLLVNGMEMLRIKKQHLRQL</sequence>
<proteinExistence type="inferred from homology"/>
<dbReference type="EMBL" id="JACBKZ010000012">
    <property type="protein sequence ID" value="KAF5937410.1"/>
    <property type="molecule type" value="Genomic_DNA"/>
</dbReference>